<dbReference type="EMBL" id="AFZC02000003">
    <property type="protein sequence ID" value="EHL12609.1"/>
    <property type="molecule type" value="Genomic_DNA"/>
</dbReference>
<evidence type="ECO:0000256" key="1">
    <source>
        <dbReference type="SAM" id="Phobius"/>
    </source>
</evidence>
<keyword evidence="3" id="KW-1185">Reference proteome</keyword>
<dbReference type="STRING" id="796943.HMPREF9625_00163"/>
<keyword evidence="1" id="KW-0472">Membrane</keyword>
<dbReference type="RefSeq" id="WP_009534037.1">
    <property type="nucleotide sequence ID" value="NZ_KE148312.1"/>
</dbReference>
<keyword evidence="1" id="KW-0812">Transmembrane</keyword>
<dbReference type="HOGENOM" id="CLU_135531_0_0_9"/>
<accession>G9WLF4</accession>
<feature type="transmembrane region" description="Helical" evidence="1">
    <location>
        <begin position="48"/>
        <end position="72"/>
    </location>
</feature>
<comment type="caution">
    <text evidence="2">The sequence shown here is derived from an EMBL/GenBank/DDBJ whole genome shotgun (WGS) entry which is preliminary data.</text>
</comment>
<feature type="transmembrane region" description="Helical" evidence="1">
    <location>
        <begin position="12"/>
        <end position="36"/>
    </location>
</feature>
<reference evidence="2" key="1">
    <citation type="submission" date="2011-08" db="EMBL/GenBank/DDBJ databases">
        <authorList>
            <consortium name="The Broad Institute Genome Sequencing Platform"/>
            <person name="Earl A."/>
            <person name="Ward D."/>
            <person name="Feldgarden M."/>
            <person name="Gevers D."/>
            <person name="Sizova M."/>
            <person name="Hazen A."/>
            <person name="Epstein S."/>
            <person name="Young S.K."/>
            <person name="Zeng Q."/>
            <person name="Gargeya S."/>
            <person name="Fitzgerald M."/>
            <person name="Haas B."/>
            <person name="Abouelleil A."/>
            <person name="Alvarado L."/>
            <person name="Arachchi H.M."/>
            <person name="Berlin A."/>
            <person name="Brown A."/>
            <person name="Chapman S.B."/>
            <person name="Chen Z."/>
            <person name="Dunbar C."/>
            <person name="Freedman E."/>
            <person name="Gearin G."/>
            <person name="Gellesch M."/>
            <person name="Goldberg J."/>
            <person name="Griggs A."/>
            <person name="Gujja S."/>
            <person name="Heiman D."/>
            <person name="Howarth C."/>
            <person name="Larson L."/>
            <person name="Lui A."/>
            <person name="MacDonald P.J.P."/>
            <person name="Montmayeur A."/>
            <person name="Murphy C."/>
            <person name="Neiman D."/>
            <person name="Pearson M."/>
            <person name="Priest M."/>
            <person name="Roberts A."/>
            <person name="Saif S."/>
            <person name="Shea T."/>
            <person name="Shenoy N."/>
            <person name="Sisk P."/>
            <person name="Stolte C."/>
            <person name="Sykes S."/>
            <person name="Wortman J."/>
            <person name="Nusbaum C."/>
            <person name="Birren B."/>
        </authorList>
    </citation>
    <scope>NUCLEOTIDE SEQUENCE</scope>
    <source>
        <strain evidence="2">ACB1</strain>
    </source>
</reference>
<dbReference type="Proteomes" id="UP000018461">
    <property type="component" value="Unassembled WGS sequence"/>
</dbReference>
<protein>
    <recommendedName>
        <fullName evidence="4">ATP synthase I chain</fullName>
    </recommendedName>
</protein>
<feature type="transmembrane region" description="Helical" evidence="1">
    <location>
        <begin position="93"/>
        <end position="115"/>
    </location>
</feature>
<evidence type="ECO:0000313" key="3">
    <source>
        <dbReference type="Proteomes" id="UP000018461"/>
    </source>
</evidence>
<evidence type="ECO:0008006" key="4">
    <source>
        <dbReference type="Google" id="ProtNLM"/>
    </source>
</evidence>
<gene>
    <name evidence="2" type="ORF">HMPREF9625_00163</name>
</gene>
<organism evidence="2 3">
    <name type="scientific">Oribacterium parvum ACB1</name>
    <dbReference type="NCBI Taxonomy" id="796943"/>
    <lineage>
        <taxon>Bacteria</taxon>
        <taxon>Bacillati</taxon>
        <taxon>Bacillota</taxon>
        <taxon>Clostridia</taxon>
        <taxon>Lachnospirales</taxon>
        <taxon>Lachnospiraceae</taxon>
        <taxon>Oribacterium</taxon>
    </lineage>
</organism>
<dbReference type="PATRIC" id="fig|796943.3.peg.542"/>
<keyword evidence="1" id="KW-1133">Transmembrane helix</keyword>
<reference evidence="2" key="2">
    <citation type="submission" date="2013-03" db="EMBL/GenBank/DDBJ databases">
        <title>The Genome Sequence of Oribacterium sp. ACB1.</title>
        <authorList>
            <consortium name="The Broad Institute Genomics Platform"/>
            <consortium name="The Broad Institute Genome Sequencing Center for Infectious Disease"/>
            <person name="Earl A."/>
            <person name="Ward D."/>
            <person name="Feldgarden M."/>
            <person name="Gevers D."/>
            <person name="Sizova M."/>
            <person name="Hazen A."/>
            <person name="Epstein S."/>
            <person name="Walker B."/>
            <person name="Young S."/>
            <person name="Zeng Q."/>
            <person name="Gargeya S."/>
            <person name="Fitzgerald M."/>
            <person name="Haas B."/>
            <person name="Abouelleil A."/>
            <person name="Allen A.W."/>
            <person name="Alvarado L."/>
            <person name="Arachchi H.M."/>
            <person name="Berlin A.M."/>
            <person name="Chapman S.B."/>
            <person name="Gainer-Dewar J."/>
            <person name="Goldberg J."/>
            <person name="Griggs A."/>
            <person name="Gujja S."/>
            <person name="Hansen M."/>
            <person name="Howarth C."/>
            <person name="Imamovic A."/>
            <person name="Ireland A."/>
            <person name="Larimer J."/>
            <person name="McCowan C."/>
            <person name="Murphy C."/>
            <person name="Pearson M."/>
            <person name="Poon T.W."/>
            <person name="Priest M."/>
            <person name="Roberts A."/>
            <person name="Saif S."/>
            <person name="Shea T."/>
            <person name="Sisk P."/>
            <person name="Sykes S."/>
            <person name="Wortman J."/>
            <person name="Nusbaum C."/>
            <person name="Birren B."/>
        </authorList>
    </citation>
    <scope>NUCLEOTIDE SEQUENCE [LARGE SCALE GENOMIC DNA]</scope>
    <source>
        <strain evidence="2">ACB1</strain>
    </source>
</reference>
<name>G9WLF4_9FIRM</name>
<sequence>MRVQETVKKESLQIAVQSGIATLIMWICIFILHHFIPEKVSFDYRVILSGLLGTVVAVMNFLLMGITVQSVLSVENQEEAYQRMRLSYRKRTMLQLGWIILAIVAPCFQAVPGIIPLLFPGAFLRIRGIVEWKKGKKQKQGGEN</sequence>
<dbReference type="AlphaFoldDB" id="G9WLF4"/>
<evidence type="ECO:0000313" key="2">
    <source>
        <dbReference type="EMBL" id="EHL12609.1"/>
    </source>
</evidence>
<proteinExistence type="predicted"/>